<dbReference type="GO" id="GO:0008270">
    <property type="term" value="F:zinc ion binding"/>
    <property type="evidence" value="ECO:0007669"/>
    <property type="project" value="InterPro"/>
</dbReference>
<dbReference type="PROSITE" id="PS00731">
    <property type="entry name" value="AP_NUCLEASE_F2_3"/>
    <property type="match status" value="1"/>
</dbReference>
<dbReference type="GO" id="GO:0006284">
    <property type="term" value="P:base-excision repair"/>
    <property type="evidence" value="ECO:0007669"/>
    <property type="project" value="TreeGrafter"/>
</dbReference>
<feature type="domain" description="Xylose isomerase-like TIM barrel" evidence="8">
    <location>
        <begin position="23"/>
        <end position="272"/>
    </location>
</feature>
<evidence type="ECO:0000313" key="9">
    <source>
        <dbReference type="EMBL" id="VVU95130.1"/>
    </source>
</evidence>
<dbReference type="GO" id="GO:0008081">
    <property type="term" value="F:phosphoric diester hydrolase activity"/>
    <property type="evidence" value="ECO:0007669"/>
    <property type="project" value="TreeGrafter"/>
</dbReference>
<gene>
    <name evidence="9" type="ORF">CPAV1605_855</name>
</gene>
<dbReference type="PANTHER" id="PTHR21445:SF0">
    <property type="entry name" value="APURINIC-APYRIMIDINIC ENDONUCLEASE"/>
    <property type="match status" value="1"/>
</dbReference>
<dbReference type="PANTHER" id="PTHR21445">
    <property type="entry name" value="ENDONUCLEASE IV ENDODEOXYRIBONUCLEASE IV"/>
    <property type="match status" value="1"/>
</dbReference>
<evidence type="ECO:0000256" key="1">
    <source>
        <dbReference type="ARBA" id="ARBA00001947"/>
    </source>
</evidence>
<evidence type="ECO:0000256" key="5">
    <source>
        <dbReference type="ARBA" id="ARBA00022801"/>
    </source>
</evidence>
<dbReference type="Pfam" id="PF01261">
    <property type="entry name" value="AP_endonuc_2"/>
    <property type="match status" value="1"/>
</dbReference>
<dbReference type="AlphaFoldDB" id="A0A5E8CMD9"/>
<dbReference type="InterPro" id="IPR013022">
    <property type="entry name" value="Xyl_isomerase-like_TIM-brl"/>
</dbReference>
<dbReference type="GO" id="GO:0003906">
    <property type="term" value="F:DNA-(apurinic or apyrimidinic site) endonuclease activity"/>
    <property type="evidence" value="ECO:0007669"/>
    <property type="project" value="TreeGrafter"/>
</dbReference>
<name>A0A5E8CMD9_9ZZZZ</name>
<comment type="cofactor">
    <cofactor evidence="1">
        <name>Zn(2+)</name>
        <dbReference type="ChEBI" id="CHEBI:29105"/>
    </cofactor>
</comment>
<dbReference type="InterPro" id="IPR018246">
    <property type="entry name" value="AP_endonuc_F2_Zn_BS"/>
</dbReference>
<accession>A0A5E8CMD9</accession>
<keyword evidence="3" id="KW-0479">Metal-binding</keyword>
<dbReference type="PROSITE" id="PS00730">
    <property type="entry name" value="AP_NUCLEASE_F2_2"/>
    <property type="match status" value="1"/>
</dbReference>
<keyword evidence="7" id="KW-0234">DNA repair</keyword>
<evidence type="ECO:0000256" key="3">
    <source>
        <dbReference type="ARBA" id="ARBA00022723"/>
    </source>
</evidence>
<dbReference type="PROSITE" id="PS51432">
    <property type="entry name" value="AP_NUCLEASE_F2_4"/>
    <property type="match status" value="1"/>
</dbReference>
<keyword evidence="4" id="KW-0227">DNA damage</keyword>
<dbReference type="Gene3D" id="3.20.20.150">
    <property type="entry name" value="Divalent-metal-dependent TIM barrel enzymes"/>
    <property type="match status" value="1"/>
</dbReference>
<sequence>MSSKFYYGSHMTVSKGIPWAINQIEKEGANFIQVFISNPRSGRFIPKNEQDIQKLKETLLNKDVKFVIHSPYVLNFSKIFNESNWWYQTLIQELEFADQFDECIGSVLHFGKALKFSLDDAYDNFIKSVQYVVDNTTNKSKILIETSSGQGTEICHKIEDFAILWNMFPDEYKERLGICIDTCHIFAAGHNISNPEGVKEYFDKFDKLIGKKYISLIHFNDSKKDVGTRVDRHENIGLGYIGLEALKSVVEYSNTNKIPLVLETPGDGHKEELILIKSWIYKKINSNLCFDL</sequence>
<evidence type="ECO:0000256" key="7">
    <source>
        <dbReference type="ARBA" id="ARBA00023204"/>
    </source>
</evidence>
<dbReference type="SMART" id="SM00518">
    <property type="entry name" value="AP2Ec"/>
    <property type="match status" value="1"/>
</dbReference>
<dbReference type="SUPFAM" id="SSF51658">
    <property type="entry name" value="Xylose isomerase-like"/>
    <property type="match status" value="1"/>
</dbReference>
<proteinExistence type="inferred from homology"/>
<comment type="similarity">
    <text evidence="2">Belongs to the AP endonuclease 2 family.</text>
</comment>
<evidence type="ECO:0000259" key="8">
    <source>
        <dbReference type="Pfam" id="PF01261"/>
    </source>
</evidence>
<dbReference type="InterPro" id="IPR036237">
    <property type="entry name" value="Xyl_isomerase-like_sf"/>
</dbReference>
<keyword evidence="6" id="KW-0862">Zinc</keyword>
<keyword evidence="5" id="KW-0378">Hydrolase</keyword>
<dbReference type="CDD" id="cd00019">
    <property type="entry name" value="AP2Ec"/>
    <property type="match status" value="1"/>
</dbReference>
<evidence type="ECO:0000256" key="2">
    <source>
        <dbReference type="ARBA" id="ARBA00005340"/>
    </source>
</evidence>
<dbReference type="GO" id="GO:0016853">
    <property type="term" value="F:isomerase activity"/>
    <property type="evidence" value="ECO:0007669"/>
    <property type="project" value="UniProtKB-KW"/>
</dbReference>
<dbReference type="GO" id="GO:0003677">
    <property type="term" value="F:DNA binding"/>
    <property type="evidence" value="ECO:0007669"/>
    <property type="project" value="InterPro"/>
</dbReference>
<dbReference type="EMBL" id="CABVLZ010000003">
    <property type="protein sequence ID" value="VVU95130.1"/>
    <property type="molecule type" value="Genomic_DNA"/>
</dbReference>
<reference evidence="9" key="1">
    <citation type="submission" date="2019-09" db="EMBL/GenBank/DDBJ databases">
        <authorList>
            <person name="Needham M D."/>
        </authorList>
    </citation>
    <scope>NUCLEOTIDE SEQUENCE</scope>
</reference>
<organism evidence="9">
    <name type="scientific">seawater metagenome</name>
    <dbReference type="NCBI Taxonomy" id="1561972"/>
    <lineage>
        <taxon>unclassified sequences</taxon>
        <taxon>metagenomes</taxon>
        <taxon>ecological metagenomes</taxon>
    </lineage>
</organism>
<evidence type="ECO:0000256" key="6">
    <source>
        <dbReference type="ARBA" id="ARBA00022833"/>
    </source>
</evidence>
<keyword evidence="9" id="KW-0413">Isomerase</keyword>
<dbReference type="InterPro" id="IPR001719">
    <property type="entry name" value="AP_endonuc_2"/>
</dbReference>
<protein>
    <submittedName>
        <fullName evidence="9">Xylose isomerase-like TIM barrel</fullName>
    </submittedName>
</protein>
<evidence type="ECO:0000256" key="4">
    <source>
        <dbReference type="ARBA" id="ARBA00022763"/>
    </source>
</evidence>
<dbReference type="NCBIfam" id="TIGR00587">
    <property type="entry name" value="nfo"/>
    <property type="match status" value="1"/>
</dbReference>